<comment type="caution">
    <text evidence="1">The sequence shown here is derived from an EMBL/GenBank/DDBJ whole genome shotgun (WGS) entry which is preliminary data.</text>
</comment>
<sequence>MSSADTAADSGTDPRLPALHDAVAQLRQELDGYAAPLADRRVAERELAVLDMITRPEVVARAGLPDATALRRALLLVVAAIGSVSALAPDVRRLREAVDLFAAPPTVRIPAGRTERN</sequence>
<organism evidence="1 2">
    <name type="scientific">Streptomyces sodiiphilus</name>
    <dbReference type="NCBI Taxonomy" id="226217"/>
    <lineage>
        <taxon>Bacteria</taxon>
        <taxon>Bacillati</taxon>
        <taxon>Actinomycetota</taxon>
        <taxon>Actinomycetes</taxon>
        <taxon>Kitasatosporales</taxon>
        <taxon>Streptomycetaceae</taxon>
        <taxon>Streptomyces</taxon>
    </lineage>
</organism>
<dbReference type="InterPro" id="IPR045999">
    <property type="entry name" value="DUF5955"/>
</dbReference>
<reference evidence="2" key="1">
    <citation type="journal article" date="2019" name="Int. J. Syst. Evol. Microbiol.">
        <title>The Global Catalogue of Microorganisms (GCM) 10K type strain sequencing project: providing services to taxonomists for standard genome sequencing and annotation.</title>
        <authorList>
            <consortium name="The Broad Institute Genomics Platform"/>
            <consortium name="The Broad Institute Genome Sequencing Center for Infectious Disease"/>
            <person name="Wu L."/>
            <person name="Ma J."/>
        </authorList>
    </citation>
    <scope>NUCLEOTIDE SEQUENCE [LARGE SCALE GENOMIC DNA]</scope>
    <source>
        <strain evidence="2">JCM 13581</strain>
    </source>
</reference>
<accession>A0ABP5B8U7</accession>
<dbReference type="Proteomes" id="UP001501303">
    <property type="component" value="Unassembled WGS sequence"/>
</dbReference>
<keyword evidence="2" id="KW-1185">Reference proteome</keyword>
<name>A0ABP5B8U7_9ACTN</name>
<evidence type="ECO:0000313" key="2">
    <source>
        <dbReference type="Proteomes" id="UP001501303"/>
    </source>
</evidence>
<gene>
    <name evidence="1" type="ORF">GCM10009716_46390</name>
</gene>
<dbReference type="EMBL" id="BAAAMJ010000076">
    <property type="protein sequence ID" value="GAA1933985.1"/>
    <property type="molecule type" value="Genomic_DNA"/>
</dbReference>
<dbReference type="Pfam" id="PF19380">
    <property type="entry name" value="DUF5955"/>
    <property type="match status" value="1"/>
</dbReference>
<protein>
    <submittedName>
        <fullName evidence="1">DUF5955 family protein</fullName>
    </submittedName>
</protein>
<proteinExistence type="predicted"/>
<evidence type="ECO:0000313" key="1">
    <source>
        <dbReference type="EMBL" id="GAA1933985.1"/>
    </source>
</evidence>